<reference evidence="3" key="1">
    <citation type="submission" date="2018-10" db="EMBL/GenBank/DDBJ databases">
        <authorList>
            <person name="Plewniak F."/>
        </authorList>
    </citation>
    <scope>NUCLEOTIDE SEQUENCE</scope>
</reference>
<dbReference type="PROSITE" id="PS01211">
    <property type="entry name" value="UPF0001"/>
    <property type="match status" value="1"/>
</dbReference>
<dbReference type="InterPro" id="IPR011078">
    <property type="entry name" value="PyrdxlP_homeostasis"/>
</dbReference>
<sequence>MMFDVSKWQQIRTLLASLTPAREIRVIAVSKGQGVAEIRAAAEAGVRLFGESYVQEALEKQAQVGRTDLEWHFIGRIQRNKTRLIAAHFHWVHGVTEEGQARRLSEIRAGEGQTPLSVCLQVNISGEASKGGVSPAQLPELAEAVAQMPGVILRGLMAPPAPLLGGDEATRRHFAALRQQLEWLRAAGHALDTLSMGMSGDYPLALEEGATLLRLGTILFGRREN</sequence>
<evidence type="ECO:0000259" key="2">
    <source>
        <dbReference type="Pfam" id="PF01168"/>
    </source>
</evidence>
<gene>
    <name evidence="3" type="primary">yggS</name>
    <name evidence="3" type="ORF">CARN8_510001</name>
</gene>
<dbReference type="Pfam" id="PF01168">
    <property type="entry name" value="Ala_racemase_N"/>
    <property type="match status" value="1"/>
</dbReference>
<dbReference type="AlphaFoldDB" id="A0A3P3ZQB4"/>
<dbReference type="NCBIfam" id="TIGR00044">
    <property type="entry name" value="YggS family pyridoxal phosphate-dependent enzyme"/>
    <property type="match status" value="1"/>
</dbReference>
<organism evidence="3">
    <name type="scientific">mine drainage metagenome</name>
    <dbReference type="NCBI Taxonomy" id="410659"/>
    <lineage>
        <taxon>unclassified sequences</taxon>
        <taxon>metagenomes</taxon>
        <taxon>ecological metagenomes</taxon>
    </lineage>
</organism>
<dbReference type="EMBL" id="UOYP01000457">
    <property type="protein sequence ID" value="VAY89071.1"/>
    <property type="molecule type" value="Genomic_DNA"/>
</dbReference>
<keyword evidence="1" id="KW-0663">Pyridoxal phosphate</keyword>
<dbReference type="PANTHER" id="PTHR10146">
    <property type="entry name" value="PROLINE SYNTHETASE CO-TRANSCRIBED BACTERIAL HOMOLOG PROTEIN"/>
    <property type="match status" value="1"/>
</dbReference>
<dbReference type="HAMAP" id="MF_02087">
    <property type="entry name" value="PLP_homeostasis"/>
    <property type="match status" value="1"/>
</dbReference>
<dbReference type="GO" id="GO:0030170">
    <property type="term" value="F:pyridoxal phosphate binding"/>
    <property type="evidence" value="ECO:0007669"/>
    <property type="project" value="InterPro"/>
</dbReference>
<evidence type="ECO:0000256" key="1">
    <source>
        <dbReference type="ARBA" id="ARBA00022898"/>
    </source>
</evidence>
<accession>A0A3P3ZQB4</accession>
<feature type="domain" description="Alanine racemase N-terminal" evidence="2">
    <location>
        <begin position="24"/>
        <end position="222"/>
    </location>
</feature>
<dbReference type="PIRSF" id="PIRSF004848">
    <property type="entry name" value="YBL036c_PLPDEIII"/>
    <property type="match status" value="1"/>
</dbReference>
<name>A0A3P3ZQB4_9ZZZZ</name>
<dbReference type="InterPro" id="IPR029066">
    <property type="entry name" value="PLP-binding_barrel"/>
</dbReference>
<dbReference type="PANTHER" id="PTHR10146:SF14">
    <property type="entry name" value="PYRIDOXAL PHOSPHATE HOMEOSTASIS PROTEIN"/>
    <property type="match status" value="1"/>
</dbReference>
<dbReference type="InterPro" id="IPR001608">
    <property type="entry name" value="Ala_racemase_N"/>
</dbReference>
<evidence type="ECO:0000313" key="3">
    <source>
        <dbReference type="EMBL" id="VAY89071.1"/>
    </source>
</evidence>
<dbReference type="Gene3D" id="3.20.20.10">
    <property type="entry name" value="Alanine racemase"/>
    <property type="match status" value="1"/>
</dbReference>
<dbReference type="SUPFAM" id="SSF51419">
    <property type="entry name" value="PLP-binding barrel"/>
    <property type="match status" value="1"/>
</dbReference>
<proteinExistence type="inferred from homology"/>
<protein>
    <submittedName>
        <fullName evidence="3">Putative enzyme</fullName>
    </submittedName>
</protein>